<dbReference type="AlphaFoldDB" id="A0A1R3GJN6"/>
<evidence type="ECO:0000256" key="4">
    <source>
        <dbReference type="SAM" id="SignalP"/>
    </source>
</evidence>
<keyword evidence="6" id="KW-1185">Reference proteome</keyword>
<organism evidence="5 6">
    <name type="scientific">Corchorus capsularis</name>
    <name type="common">Jute</name>
    <dbReference type="NCBI Taxonomy" id="210143"/>
    <lineage>
        <taxon>Eukaryota</taxon>
        <taxon>Viridiplantae</taxon>
        <taxon>Streptophyta</taxon>
        <taxon>Embryophyta</taxon>
        <taxon>Tracheophyta</taxon>
        <taxon>Spermatophyta</taxon>
        <taxon>Magnoliopsida</taxon>
        <taxon>eudicotyledons</taxon>
        <taxon>Gunneridae</taxon>
        <taxon>Pentapetalae</taxon>
        <taxon>rosids</taxon>
        <taxon>malvids</taxon>
        <taxon>Malvales</taxon>
        <taxon>Malvaceae</taxon>
        <taxon>Grewioideae</taxon>
        <taxon>Apeibeae</taxon>
        <taxon>Corchorus</taxon>
    </lineage>
</organism>
<accession>A0A1R3GJN6</accession>
<keyword evidence="1" id="KW-0285">Flavoprotein</keyword>
<gene>
    <name evidence="5" type="ORF">CCACVL1_25509</name>
</gene>
<evidence type="ECO:0000256" key="2">
    <source>
        <dbReference type="ARBA" id="ARBA00022643"/>
    </source>
</evidence>
<evidence type="ECO:0000256" key="1">
    <source>
        <dbReference type="ARBA" id="ARBA00022630"/>
    </source>
</evidence>
<dbReference type="PANTHER" id="PTHR47429:SF2">
    <property type="entry name" value="PROTEIN TWIN LOV 1"/>
    <property type="match status" value="1"/>
</dbReference>
<dbReference type="Gene3D" id="3.30.450.20">
    <property type="entry name" value="PAS domain"/>
    <property type="match status" value="1"/>
</dbReference>
<dbReference type="InterPro" id="IPR035965">
    <property type="entry name" value="PAS-like_dom_sf"/>
</dbReference>
<dbReference type="Gramene" id="OMO58259">
    <property type="protein sequence ID" value="OMO58259"/>
    <property type="gene ID" value="CCACVL1_25509"/>
</dbReference>
<dbReference type="OrthoDB" id="447251at2759"/>
<keyword evidence="2" id="KW-0288">FMN</keyword>
<keyword evidence="3" id="KW-0157">Chromophore</keyword>
<evidence type="ECO:0000313" key="5">
    <source>
        <dbReference type="EMBL" id="OMO58259.1"/>
    </source>
</evidence>
<reference evidence="5 6" key="1">
    <citation type="submission" date="2013-09" db="EMBL/GenBank/DDBJ databases">
        <title>Corchorus capsularis genome sequencing.</title>
        <authorList>
            <person name="Alam M."/>
            <person name="Haque M.S."/>
            <person name="Islam M.S."/>
            <person name="Emdad E.M."/>
            <person name="Islam M.M."/>
            <person name="Ahmed B."/>
            <person name="Halim A."/>
            <person name="Hossen Q.M.M."/>
            <person name="Hossain M.Z."/>
            <person name="Ahmed R."/>
            <person name="Khan M.M."/>
            <person name="Islam R."/>
            <person name="Rashid M.M."/>
            <person name="Khan S.A."/>
            <person name="Rahman M.S."/>
            <person name="Alam M."/>
        </authorList>
    </citation>
    <scope>NUCLEOTIDE SEQUENCE [LARGE SCALE GENOMIC DNA]</scope>
    <source>
        <strain evidence="6">cv. CVL-1</strain>
        <tissue evidence="5">Whole seedling</tissue>
    </source>
</reference>
<protein>
    <submittedName>
        <fullName evidence="5">Protein TWIN LOV 1-like protein</fullName>
    </submittedName>
</protein>
<dbReference type="STRING" id="210143.A0A1R3GJN6"/>
<dbReference type="EMBL" id="AWWV01014235">
    <property type="protein sequence ID" value="OMO58259.1"/>
    <property type="molecule type" value="Genomic_DNA"/>
</dbReference>
<dbReference type="GO" id="GO:0005634">
    <property type="term" value="C:nucleus"/>
    <property type="evidence" value="ECO:0007669"/>
    <property type="project" value="TreeGrafter"/>
</dbReference>
<keyword evidence="4" id="KW-0732">Signal</keyword>
<feature type="chain" id="PRO_5012210015" evidence="4">
    <location>
        <begin position="21"/>
        <end position="117"/>
    </location>
</feature>
<sequence length="117" mass="13081">SCKYFLLGGWLRLLPTFLQIKEIIQTEQECTVRILSYRKDKSSFWNCLHLSLVRNASGKITSVQIAYYVGVQIEEDCKKQDRHGLSPEMRQLSVVGAVKVAVRSLSMGASLAGSSKS</sequence>
<evidence type="ECO:0000256" key="3">
    <source>
        <dbReference type="ARBA" id="ARBA00022991"/>
    </source>
</evidence>
<feature type="non-terminal residue" evidence="5">
    <location>
        <position position="1"/>
    </location>
</feature>
<comment type="caution">
    <text evidence="5">The sequence shown here is derived from an EMBL/GenBank/DDBJ whole genome shotgun (WGS) entry which is preliminary data.</text>
</comment>
<proteinExistence type="predicted"/>
<evidence type="ECO:0000313" key="6">
    <source>
        <dbReference type="Proteomes" id="UP000188268"/>
    </source>
</evidence>
<feature type="signal peptide" evidence="4">
    <location>
        <begin position="1"/>
        <end position="20"/>
    </location>
</feature>
<dbReference type="SUPFAM" id="SSF55785">
    <property type="entry name" value="PYP-like sensor domain (PAS domain)"/>
    <property type="match status" value="1"/>
</dbReference>
<dbReference type="Proteomes" id="UP000188268">
    <property type="component" value="Unassembled WGS sequence"/>
</dbReference>
<dbReference type="PANTHER" id="PTHR47429">
    <property type="entry name" value="PROTEIN TWIN LOV 1"/>
    <property type="match status" value="1"/>
</dbReference>
<name>A0A1R3GJN6_COCAP</name>